<name>A0A166U9A1_9GAMM</name>
<protein>
    <submittedName>
        <fullName evidence="1">Uncharacterized protein</fullName>
    </submittedName>
</protein>
<dbReference type="Proteomes" id="UP000076643">
    <property type="component" value="Unassembled WGS sequence"/>
</dbReference>
<dbReference type="RefSeq" id="WP_155730964.1">
    <property type="nucleotide sequence ID" value="NZ_AQHB01000049.1"/>
</dbReference>
<evidence type="ECO:0000313" key="1">
    <source>
        <dbReference type="EMBL" id="KZN29693.1"/>
    </source>
</evidence>
<gene>
    <name evidence="1" type="ORF">N475_05190</name>
</gene>
<keyword evidence="2" id="KW-1185">Reference proteome</keyword>
<accession>A0A166U9A1</accession>
<proteinExistence type="predicted"/>
<dbReference type="PATRIC" id="fig|1365250.3.peg.5086"/>
<dbReference type="EMBL" id="AUYB01000158">
    <property type="protein sequence ID" value="KZN29693.1"/>
    <property type="molecule type" value="Genomic_DNA"/>
</dbReference>
<organism evidence="1 2">
    <name type="scientific">Pseudoalteromonas luteoviolacea DSM 6061</name>
    <dbReference type="NCBI Taxonomy" id="1365250"/>
    <lineage>
        <taxon>Bacteria</taxon>
        <taxon>Pseudomonadati</taxon>
        <taxon>Pseudomonadota</taxon>
        <taxon>Gammaproteobacteria</taxon>
        <taxon>Alteromonadales</taxon>
        <taxon>Pseudoalteromonadaceae</taxon>
        <taxon>Pseudoalteromonas</taxon>
    </lineage>
</organism>
<sequence>MKLVINKRKMKNLTLENKPLSAENTPKIGGAAGFNSFDICPTYDARCTSNYLSKAC</sequence>
<evidence type="ECO:0000313" key="2">
    <source>
        <dbReference type="Proteomes" id="UP000076643"/>
    </source>
</evidence>
<comment type="caution">
    <text evidence="1">The sequence shown here is derived from an EMBL/GenBank/DDBJ whole genome shotgun (WGS) entry which is preliminary data.</text>
</comment>
<reference evidence="1 2" key="1">
    <citation type="submission" date="2013-07" db="EMBL/GenBank/DDBJ databases">
        <title>Comparative Genomic and Metabolomic Analysis of Twelve Strains of Pseudoalteromonas luteoviolacea.</title>
        <authorList>
            <person name="Vynne N.G."/>
            <person name="Mansson M."/>
            <person name="Gram L."/>
        </authorList>
    </citation>
    <scope>NUCLEOTIDE SEQUENCE [LARGE SCALE GENOMIC DNA]</scope>
    <source>
        <strain evidence="1 2">DSM 6061</strain>
    </source>
</reference>
<dbReference type="AlphaFoldDB" id="A0A166U9A1"/>